<dbReference type="Pfam" id="PF12838">
    <property type="entry name" value="Fer4_7"/>
    <property type="match status" value="1"/>
</dbReference>
<comment type="function">
    <text evidence="1">Ferredoxins are iron-sulfur proteins that transfer electrons in a wide variety of metabolic reactions.</text>
</comment>
<evidence type="ECO:0000256" key="1">
    <source>
        <dbReference type="ARBA" id="ARBA00003532"/>
    </source>
</evidence>
<evidence type="ECO:0000256" key="4">
    <source>
        <dbReference type="ARBA" id="ARBA00022723"/>
    </source>
</evidence>
<dbReference type="GO" id="GO:0051539">
    <property type="term" value="F:4 iron, 4 sulfur cluster binding"/>
    <property type="evidence" value="ECO:0007669"/>
    <property type="project" value="UniProtKB-KW"/>
</dbReference>
<keyword evidence="7" id="KW-0411">Iron-sulfur</keyword>
<evidence type="ECO:0000256" key="5">
    <source>
        <dbReference type="ARBA" id="ARBA00022737"/>
    </source>
</evidence>
<dbReference type="Pfam" id="PF13510">
    <property type="entry name" value="Fer2_4"/>
    <property type="match status" value="1"/>
</dbReference>
<proteinExistence type="predicted"/>
<evidence type="ECO:0000256" key="3">
    <source>
        <dbReference type="ARBA" id="ARBA00022485"/>
    </source>
</evidence>
<dbReference type="PROSITE" id="PS00198">
    <property type="entry name" value="4FE4S_FER_1"/>
    <property type="match status" value="1"/>
</dbReference>
<feature type="domain" description="4Fe-4S His(Cys)3-ligated-type" evidence="10">
    <location>
        <begin position="82"/>
        <end position="121"/>
    </location>
</feature>
<keyword evidence="3" id="KW-0004">4Fe-4S</keyword>
<feature type="domain" description="4Fe-4S ferredoxin-type" evidence="9">
    <location>
        <begin position="143"/>
        <end position="175"/>
    </location>
</feature>
<name>A0A117LBR9_9THEO</name>
<evidence type="ECO:0000313" key="11">
    <source>
        <dbReference type="EMBL" id="KUK37270.1"/>
    </source>
</evidence>
<evidence type="ECO:0000256" key="6">
    <source>
        <dbReference type="ARBA" id="ARBA00023004"/>
    </source>
</evidence>
<dbReference type="Proteomes" id="UP000053326">
    <property type="component" value="Unassembled WGS sequence"/>
</dbReference>
<dbReference type="PROSITE" id="PS51085">
    <property type="entry name" value="2FE2S_FER_2"/>
    <property type="match status" value="1"/>
</dbReference>
<dbReference type="PANTHER" id="PTHR24960">
    <property type="entry name" value="PHOTOSYSTEM I IRON-SULFUR CENTER-RELATED"/>
    <property type="match status" value="1"/>
</dbReference>
<evidence type="ECO:0000259" key="8">
    <source>
        <dbReference type="PROSITE" id="PS51085"/>
    </source>
</evidence>
<dbReference type="GO" id="GO:0016491">
    <property type="term" value="F:oxidoreductase activity"/>
    <property type="evidence" value="ECO:0007669"/>
    <property type="project" value="InterPro"/>
</dbReference>
<keyword evidence="6" id="KW-0408">Iron</keyword>
<dbReference type="Gene3D" id="3.30.70.20">
    <property type="match status" value="1"/>
</dbReference>
<dbReference type="FunFam" id="3.30.70.20:FF:000035">
    <property type="entry name" value="Iron hydrogenase 1"/>
    <property type="match status" value="1"/>
</dbReference>
<evidence type="ECO:0000256" key="2">
    <source>
        <dbReference type="ARBA" id="ARBA00013529"/>
    </source>
</evidence>
<comment type="caution">
    <text evidence="11">The sequence shown here is derived from an EMBL/GenBank/DDBJ whole genome shotgun (WGS) entry which is preliminary data.</text>
</comment>
<dbReference type="PROSITE" id="PS51379">
    <property type="entry name" value="4FE4S_FER_2"/>
    <property type="match status" value="2"/>
</dbReference>
<reference evidence="12" key="1">
    <citation type="journal article" date="2015" name="MBio">
        <title>Genome-Resolved Metagenomic Analysis Reveals Roles for Candidate Phyla and Other Microbial Community Members in Biogeochemical Transformations in Oil Reservoirs.</title>
        <authorList>
            <person name="Hu P."/>
            <person name="Tom L."/>
            <person name="Singh A."/>
            <person name="Thomas B.C."/>
            <person name="Baker B.J."/>
            <person name="Piceno Y.M."/>
            <person name="Andersen G.L."/>
            <person name="Banfield J.F."/>
        </authorList>
    </citation>
    <scope>NUCLEOTIDE SEQUENCE [LARGE SCALE GENOMIC DNA]</scope>
</reference>
<feature type="domain" description="4Fe-4S ferredoxin-type" evidence="9">
    <location>
        <begin position="185"/>
        <end position="213"/>
    </location>
</feature>
<dbReference type="InterPro" id="IPR001041">
    <property type="entry name" value="2Fe-2S_ferredoxin-type"/>
</dbReference>
<protein>
    <recommendedName>
        <fullName evidence="2">Ferredoxin</fullName>
    </recommendedName>
</protein>
<dbReference type="InterPro" id="IPR017900">
    <property type="entry name" value="4Fe4S_Fe_S_CS"/>
</dbReference>
<dbReference type="GO" id="GO:0046872">
    <property type="term" value="F:metal ion binding"/>
    <property type="evidence" value="ECO:0007669"/>
    <property type="project" value="UniProtKB-KW"/>
</dbReference>
<dbReference type="EMBL" id="LGFO01000001">
    <property type="protein sequence ID" value="KUK37270.1"/>
    <property type="molecule type" value="Genomic_DNA"/>
</dbReference>
<dbReference type="InterPro" id="IPR036010">
    <property type="entry name" value="2Fe-2S_ferredoxin-like_sf"/>
</dbReference>
<keyword evidence="5" id="KW-0677">Repeat</keyword>
<accession>A0A117LBR9</accession>
<dbReference type="Gene3D" id="3.10.20.740">
    <property type="match status" value="1"/>
</dbReference>
<evidence type="ECO:0000259" key="10">
    <source>
        <dbReference type="PROSITE" id="PS51839"/>
    </source>
</evidence>
<keyword evidence="4" id="KW-0479">Metal-binding</keyword>
<dbReference type="InterPro" id="IPR017896">
    <property type="entry name" value="4Fe4S_Fe-S-bd"/>
</dbReference>
<evidence type="ECO:0000313" key="12">
    <source>
        <dbReference type="Proteomes" id="UP000053326"/>
    </source>
</evidence>
<evidence type="ECO:0000256" key="7">
    <source>
        <dbReference type="ARBA" id="ARBA00023014"/>
    </source>
</evidence>
<evidence type="ECO:0000259" key="9">
    <source>
        <dbReference type="PROSITE" id="PS51379"/>
    </source>
</evidence>
<dbReference type="PROSITE" id="PS51839">
    <property type="entry name" value="4FE4S_HC3"/>
    <property type="match status" value="1"/>
</dbReference>
<dbReference type="InterPro" id="IPR019574">
    <property type="entry name" value="NADH_UbQ_OxRdtase_Gsu_4Fe4S-bd"/>
</dbReference>
<organism evidence="11 12">
    <name type="scientific">Thermacetogenium phaeum</name>
    <dbReference type="NCBI Taxonomy" id="85874"/>
    <lineage>
        <taxon>Bacteria</taxon>
        <taxon>Bacillati</taxon>
        <taxon>Bacillota</taxon>
        <taxon>Clostridia</taxon>
        <taxon>Thermoanaerobacterales</taxon>
        <taxon>Thermoanaerobacteraceae</taxon>
        <taxon>Thermacetogenium</taxon>
    </lineage>
</organism>
<dbReference type="AlphaFoldDB" id="A0A117LBR9"/>
<dbReference type="SUPFAM" id="SSF54292">
    <property type="entry name" value="2Fe-2S ferredoxin-like"/>
    <property type="match status" value="1"/>
</dbReference>
<dbReference type="Pfam" id="PF10588">
    <property type="entry name" value="NADH-G_4Fe-4S_3"/>
    <property type="match status" value="1"/>
</dbReference>
<feature type="domain" description="2Fe-2S ferredoxin-type" evidence="8">
    <location>
        <begin position="3"/>
        <end position="82"/>
    </location>
</feature>
<sequence>MKGKVTITIDGQQYQVPEGEKLLWAALDCGIYIPHLCSIRGEETPEASCRLCFVEIEGLPNPVTSCTQQVWDGMVVRTRTPRVDRLVRTAFELLLSNHKLRCSECLKNHNCELQKIARERKLKLKLTRLRPMLEEKPVDDSPDGFIYDPNRCVLCGQCVRVDRQVGTGAIGFVNRGFSRRVATFADIPLAASRCNQCEECVKVCPTGGLVFKK</sequence>
<gene>
    <name evidence="11" type="ORF">XD66_0003</name>
</gene>
<dbReference type="PANTHER" id="PTHR24960:SF84">
    <property type="entry name" value="HYDROGENASE SUBUNIT"/>
    <property type="match status" value="1"/>
</dbReference>
<dbReference type="InterPro" id="IPR050157">
    <property type="entry name" value="PSI_iron-sulfur_center"/>
</dbReference>
<dbReference type="SUPFAM" id="SSF54862">
    <property type="entry name" value="4Fe-4S ferredoxins"/>
    <property type="match status" value="1"/>
</dbReference>